<name>A0A1H6SQX8_9DEIO</name>
<dbReference type="EMBL" id="FNZA01000001">
    <property type="protein sequence ID" value="SEI66285.1"/>
    <property type="molecule type" value="Genomic_DNA"/>
</dbReference>
<dbReference type="RefSeq" id="WP_092262709.1">
    <property type="nucleotide sequence ID" value="NZ_FNZA01000001.1"/>
</dbReference>
<evidence type="ECO:0000313" key="3">
    <source>
        <dbReference type="Proteomes" id="UP000199223"/>
    </source>
</evidence>
<gene>
    <name evidence="2" type="ORF">SAMN04488058_101276</name>
</gene>
<dbReference type="AlphaFoldDB" id="A0A1H6SQX8"/>
<organism evidence="2 3">
    <name type="scientific">Deinococcus reticulitermitis</name>
    <dbReference type="NCBI Taxonomy" id="856736"/>
    <lineage>
        <taxon>Bacteria</taxon>
        <taxon>Thermotogati</taxon>
        <taxon>Deinococcota</taxon>
        <taxon>Deinococci</taxon>
        <taxon>Deinococcales</taxon>
        <taxon>Deinococcaceae</taxon>
        <taxon>Deinococcus</taxon>
    </lineage>
</organism>
<evidence type="ECO:0000313" key="2">
    <source>
        <dbReference type="EMBL" id="SEI66285.1"/>
    </source>
</evidence>
<dbReference type="OrthoDB" id="2786695at2"/>
<dbReference type="Proteomes" id="UP000199223">
    <property type="component" value="Unassembled WGS sequence"/>
</dbReference>
<proteinExistence type="predicted"/>
<accession>A0A1H6SQX8</accession>
<evidence type="ECO:0000259" key="1">
    <source>
        <dbReference type="Pfam" id="PF20283"/>
    </source>
</evidence>
<dbReference type="Pfam" id="PF20283">
    <property type="entry name" value="CTD7"/>
    <property type="match status" value="1"/>
</dbReference>
<reference evidence="3" key="1">
    <citation type="submission" date="2016-10" db="EMBL/GenBank/DDBJ databases">
        <authorList>
            <person name="Varghese N."/>
            <person name="Submissions S."/>
        </authorList>
    </citation>
    <scope>NUCLEOTIDE SEQUENCE [LARGE SCALE GENOMIC DNA]</scope>
    <source>
        <strain evidence="3">CGMCC 1.10218</strain>
    </source>
</reference>
<dbReference type="InterPro" id="IPR046913">
    <property type="entry name" value="ABC-3C_CTD7"/>
</dbReference>
<sequence>MSDPYSATAAALGYLYQIRFALLLLIRSVREDSAQQLSIECLDDVTFAQEGEPQELIQLKHTLRTRASLTDASTEVWKTLRIWSERLSTTGHLIDQAVLTLVTSAHAADGSAAAQLREGQGRNEVAALTLLQATAATSKSKANRDAYTAFNALTLAQQAWLVSKIRVVDDAPNILDVHDKLIKEARVYVKHPAALVSRLEGWWFRQVVQHLADPTGRPFITGEDLMATTHSLVSQLQDDNLPVDFDFEEIDEAQLSPRERVFVEQLRLVLNNPTRLRMAVGHYYRAYRQRSKWLREGLILPDELKRYEQDLILEWRTQFEIMRDDLDELPDEVDMVRLGRALFNWADTSAMRRLRPRHDDASFSRGSYHMLANDFQVGWHPEFTQRLAHLMADAARGA</sequence>
<keyword evidence="3" id="KW-1185">Reference proteome</keyword>
<feature type="domain" description="ABC-three component systems C-terminal" evidence="1">
    <location>
        <begin position="262"/>
        <end position="387"/>
    </location>
</feature>
<protein>
    <recommendedName>
        <fullName evidence="1">ABC-three component systems C-terminal domain-containing protein</fullName>
    </recommendedName>
</protein>
<dbReference type="STRING" id="856736.SAMN04488058_101276"/>